<evidence type="ECO:0000256" key="2">
    <source>
        <dbReference type="ARBA" id="ARBA00004687"/>
    </source>
</evidence>
<proteinExistence type="inferred from homology"/>
<keyword evidence="12" id="KW-1185">Reference proteome</keyword>
<evidence type="ECO:0000256" key="3">
    <source>
        <dbReference type="ARBA" id="ARBA00010345"/>
    </source>
</evidence>
<comment type="function">
    <text evidence="10">Required for proper folding and/or the stability of a subset of proteins in the endoplasmic reticulum. Component of glycosylphosphatidylinositol-mannosyltransferase 1 which transfers the first of the 4 mannoses in the GPI-anchor precursors during GPI-anchor biosynthesis. Probably acts by stabilizing the mannosyltransferase GPI14.</text>
</comment>
<dbReference type="UniPathway" id="UPA00196"/>
<dbReference type="GO" id="GO:0005789">
    <property type="term" value="C:endoplasmic reticulum membrane"/>
    <property type="evidence" value="ECO:0007669"/>
    <property type="project" value="UniProtKB-SubCell"/>
</dbReference>
<evidence type="ECO:0000313" key="11">
    <source>
        <dbReference type="EMBL" id="SCV69256.1"/>
    </source>
</evidence>
<dbReference type="InterPro" id="IPR013233">
    <property type="entry name" value="PIG-X/PBN1"/>
</dbReference>
<evidence type="ECO:0000256" key="7">
    <source>
        <dbReference type="ARBA" id="ARBA00022989"/>
    </source>
</evidence>
<keyword evidence="4 10" id="KW-0337">GPI-anchor biosynthesis</keyword>
<evidence type="ECO:0000256" key="10">
    <source>
        <dbReference type="RuleBase" id="RU366056"/>
    </source>
</evidence>
<keyword evidence="5 10" id="KW-0812">Transmembrane</keyword>
<dbReference type="SMART" id="SM00780">
    <property type="entry name" value="PIG-X"/>
    <property type="match status" value="1"/>
</dbReference>
<protein>
    <recommendedName>
        <fullName evidence="10">Protein PBN1</fullName>
    </recommendedName>
</protein>
<dbReference type="OrthoDB" id="5546453at2759"/>
<reference evidence="12" key="1">
    <citation type="submission" date="2016-09" db="EMBL/GenBank/DDBJ databases">
        <authorList>
            <person name="Jeantristanb JTB J.-T."/>
            <person name="Ricardo R."/>
        </authorList>
    </citation>
    <scope>NUCLEOTIDE SEQUENCE [LARGE SCALE GENOMIC DNA]</scope>
</reference>
<gene>
    <name evidence="11" type="ORF">BQ2448_2276</name>
</gene>
<comment type="similarity">
    <text evidence="3 10">Belongs to the PIGX family.</text>
</comment>
<dbReference type="STRING" id="269621.A0A238FDT3"/>
<keyword evidence="9" id="KW-0325">Glycoprotein</keyword>
<evidence type="ECO:0000256" key="4">
    <source>
        <dbReference type="ARBA" id="ARBA00022502"/>
    </source>
</evidence>
<keyword evidence="8 10" id="KW-0472">Membrane</keyword>
<dbReference type="Proteomes" id="UP000198372">
    <property type="component" value="Unassembled WGS sequence"/>
</dbReference>
<dbReference type="PANTHER" id="PTHR28650:SF1">
    <property type="entry name" value="PHOSPHATIDYLINOSITOL-GLYCAN BIOSYNTHESIS CLASS X PROTEIN"/>
    <property type="match status" value="1"/>
</dbReference>
<evidence type="ECO:0000256" key="9">
    <source>
        <dbReference type="ARBA" id="ARBA00023180"/>
    </source>
</evidence>
<comment type="pathway">
    <text evidence="2 10">Glycolipid biosynthesis; glycosylphosphatidylinositol-anchor biosynthesis.</text>
</comment>
<organism evidence="11 12">
    <name type="scientific">Microbotryum intermedium</name>
    <dbReference type="NCBI Taxonomy" id="269621"/>
    <lineage>
        <taxon>Eukaryota</taxon>
        <taxon>Fungi</taxon>
        <taxon>Dikarya</taxon>
        <taxon>Basidiomycota</taxon>
        <taxon>Pucciniomycotina</taxon>
        <taxon>Microbotryomycetes</taxon>
        <taxon>Microbotryales</taxon>
        <taxon>Microbotryaceae</taxon>
        <taxon>Microbotryum</taxon>
    </lineage>
</organism>
<evidence type="ECO:0000313" key="12">
    <source>
        <dbReference type="Proteomes" id="UP000198372"/>
    </source>
</evidence>
<dbReference type="InterPro" id="IPR040039">
    <property type="entry name" value="PIGX"/>
</dbReference>
<dbReference type="Pfam" id="PF08320">
    <property type="entry name" value="PIG-X"/>
    <property type="match status" value="1"/>
</dbReference>
<name>A0A238FDT3_9BASI</name>
<dbReference type="PANTHER" id="PTHR28650">
    <property type="entry name" value="PHOSPHATIDYLINOSITOL-GLYCAN BIOSYNTHESIS CLASS X PROTEIN"/>
    <property type="match status" value="1"/>
</dbReference>
<keyword evidence="6 10" id="KW-0256">Endoplasmic reticulum</keyword>
<accession>A0A238FDT3</accession>
<evidence type="ECO:0000256" key="1">
    <source>
        <dbReference type="ARBA" id="ARBA00004389"/>
    </source>
</evidence>
<feature type="transmembrane region" description="Helical" evidence="10">
    <location>
        <begin position="234"/>
        <end position="252"/>
    </location>
</feature>
<comment type="subcellular location">
    <subcellularLocation>
        <location evidence="1 10">Endoplasmic reticulum membrane</location>
        <topology evidence="1 10">Single-pass membrane protein</topology>
    </subcellularLocation>
</comment>
<evidence type="ECO:0000256" key="6">
    <source>
        <dbReference type="ARBA" id="ARBA00022824"/>
    </source>
</evidence>
<dbReference type="EMBL" id="FMSP01000004">
    <property type="protein sequence ID" value="SCV69256.1"/>
    <property type="molecule type" value="Genomic_DNA"/>
</dbReference>
<dbReference type="GO" id="GO:0006506">
    <property type="term" value="P:GPI anchor biosynthetic process"/>
    <property type="evidence" value="ECO:0007669"/>
    <property type="project" value="UniProtKB-UniPathway"/>
</dbReference>
<dbReference type="AlphaFoldDB" id="A0A238FDT3"/>
<sequence length="275" mass="30848">MSWYNTTIAPLSGFHPVVTLSIHLDQAEQRQRVVEQGCSLWTHLDLSPSWILERYQLAQLHREGRFGSCLDSTVNEEVDGVSFQVVGEDDLEGPVTRAGGVQALLRLGYPKGKKKEELHFEVEVPLHLRYQTPVEHRFQEGKRVDVVSVQLQAPAVFWKCPPSNKVIRRCPPAPALSAFPSPSSSTSSYLYLSPIPLDSRSSYFHSFSCAQPSLPKLSVSIATGVSSDLPFVDFVNFFAIWLGTIWIASSAYKWQKRSRRAYSNSIKPLGKKRAD</sequence>
<evidence type="ECO:0000256" key="8">
    <source>
        <dbReference type="ARBA" id="ARBA00023136"/>
    </source>
</evidence>
<evidence type="ECO:0000256" key="5">
    <source>
        <dbReference type="ARBA" id="ARBA00022692"/>
    </source>
</evidence>
<keyword evidence="7 10" id="KW-1133">Transmembrane helix</keyword>